<dbReference type="NCBIfam" id="NF002881">
    <property type="entry name" value="PRK03343.1"/>
    <property type="match status" value="1"/>
</dbReference>
<evidence type="ECO:0000256" key="6">
    <source>
        <dbReference type="ARBA" id="ARBA00022490"/>
    </source>
</evidence>
<gene>
    <name evidence="11 12" type="primary">tal</name>
    <name evidence="12" type="ORF">H9L09_21170</name>
</gene>
<comment type="catalytic activity">
    <reaction evidence="10 11">
        <text>D-sedoheptulose 7-phosphate + D-glyceraldehyde 3-phosphate = D-erythrose 4-phosphate + beta-D-fructose 6-phosphate</text>
        <dbReference type="Rhea" id="RHEA:17053"/>
        <dbReference type="ChEBI" id="CHEBI:16897"/>
        <dbReference type="ChEBI" id="CHEBI:57483"/>
        <dbReference type="ChEBI" id="CHEBI:57634"/>
        <dbReference type="ChEBI" id="CHEBI:59776"/>
        <dbReference type="EC" id="2.2.1.2"/>
    </reaction>
</comment>
<evidence type="ECO:0000256" key="8">
    <source>
        <dbReference type="ARBA" id="ARBA00023126"/>
    </source>
</evidence>
<reference evidence="12 13" key="1">
    <citation type="submission" date="2020-08" db="EMBL/GenBank/DDBJ databases">
        <title>Genome sequence of Nocardioides mesophilus KACC 16243T.</title>
        <authorList>
            <person name="Hyun D.-W."/>
            <person name="Bae J.-W."/>
        </authorList>
    </citation>
    <scope>NUCLEOTIDE SEQUENCE [LARGE SCALE GENOMIC DNA]</scope>
    <source>
        <strain evidence="12 13">KACC 16243</strain>
    </source>
</reference>
<dbReference type="Proteomes" id="UP000515947">
    <property type="component" value="Chromosome"/>
</dbReference>
<dbReference type="PIRSF" id="PIRSF036915">
    <property type="entry name" value="Trnald_Bac_Plnt"/>
    <property type="match status" value="1"/>
</dbReference>
<keyword evidence="9 11" id="KW-0704">Schiff base</keyword>
<dbReference type="GO" id="GO:0005975">
    <property type="term" value="P:carbohydrate metabolic process"/>
    <property type="evidence" value="ECO:0007669"/>
    <property type="project" value="InterPro"/>
</dbReference>
<comment type="similarity">
    <text evidence="4 11">Belongs to the transaldolase family. Type 2 subfamily.</text>
</comment>
<evidence type="ECO:0000256" key="2">
    <source>
        <dbReference type="ARBA" id="ARBA00004496"/>
    </source>
</evidence>
<dbReference type="GO" id="GO:0006098">
    <property type="term" value="P:pentose-phosphate shunt"/>
    <property type="evidence" value="ECO:0007669"/>
    <property type="project" value="UniProtKB-UniRule"/>
</dbReference>
<accession>A0A7G9RBC3</accession>
<dbReference type="AlphaFoldDB" id="A0A7G9RBC3"/>
<comment type="pathway">
    <text evidence="3 11">Carbohydrate degradation; pentose phosphate pathway; D-glyceraldehyde 3-phosphate and beta-D-fructose 6-phosphate from D-ribose 5-phosphate and D-xylulose 5-phosphate (non-oxidative stage): step 2/3.</text>
</comment>
<keyword evidence="7 11" id="KW-0808">Transferase</keyword>
<dbReference type="EMBL" id="CP060713">
    <property type="protein sequence ID" value="QNN52898.1"/>
    <property type="molecule type" value="Genomic_DNA"/>
</dbReference>
<dbReference type="InterPro" id="IPR004732">
    <property type="entry name" value="Transaldolase_2"/>
</dbReference>
<keyword evidence="6 11" id="KW-0963">Cytoplasm</keyword>
<dbReference type="HAMAP" id="MF_00493">
    <property type="entry name" value="Transaldolase_2"/>
    <property type="match status" value="1"/>
</dbReference>
<evidence type="ECO:0000256" key="5">
    <source>
        <dbReference type="ARBA" id="ARBA00013151"/>
    </source>
</evidence>
<evidence type="ECO:0000256" key="7">
    <source>
        <dbReference type="ARBA" id="ARBA00022679"/>
    </source>
</evidence>
<dbReference type="GO" id="GO:0004801">
    <property type="term" value="F:transaldolase activity"/>
    <property type="evidence" value="ECO:0007669"/>
    <property type="project" value="UniProtKB-UniRule"/>
</dbReference>
<name>A0A7G9RBC3_9ACTN</name>
<dbReference type="PANTHER" id="PTHR10683">
    <property type="entry name" value="TRANSALDOLASE"/>
    <property type="match status" value="1"/>
</dbReference>
<dbReference type="SUPFAM" id="SSF51569">
    <property type="entry name" value="Aldolase"/>
    <property type="match status" value="1"/>
</dbReference>
<dbReference type="NCBIfam" id="TIGR00876">
    <property type="entry name" value="tal_mycobact"/>
    <property type="match status" value="1"/>
</dbReference>
<dbReference type="Pfam" id="PF00923">
    <property type="entry name" value="TAL_FSA"/>
    <property type="match status" value="1"/>
</dbReference>
<dbReference type="EC" id="2.2.1.2" evidence="5 11"/>
<keyword evidence="8 11" id="KW-0570">Pentose shunt</keyword>
<dbReference type="RefSeq" id="WP_187578740.1">
    <property type="nucleotide sequence ID" value="NZ_CP060713.1"/>
</dbReference>
<protein>
    <recommendedName>
        <fullName evidence="5 11">Transaldolase</fullName>
        <ecNumber evidence="5 11">2.2.1.2</ecNumber>
    </recommendedName>
</protein>
<evidence type="ECO:0000256" key="4">
    <source>
        <dbReference type="ARBA" id="ARBA00008426"/>
    </source>
</evidence>
<comment type="subcellular location">
    <subcellularLocation>
        <location evidence="2 11">Cytoplasm</location>
    </subcellularLocation>
</comment>
<dbReference type="InterPro" id="IPR018225">
    <property type="entry name" value="Transaldolase_AS"/>
</dbReference>
<comment type="function">
    <text evidence="1 11">Transaldolase is important for the balance of metabolites in the pentose-phosphate pathway.</text>
</comment>
<dbReference type="CDD" id="cd00955">
    <property type="entry name" value="Transaldolase_like"/>
    <property type="match status" value="1"/>
</dbReference>
<dbReference type="PANTHER" id="PTHR10683:SF31">
    <property type="entry name" value="TRANSALDOLASE"/>
    <property type="match status" value="1"/>
</dbReference>
<evidence type="ECO:0000256" key="3">
    <source>
        <dbReference type="ARBA" id="ARBA00004857"/>
    </source>
</evidence>
<organism evidence="12 13">
    <name type="scientific">Nocardioides mesophilus</name>
    <dbReference type="NCBI Taxonomy" id="433659"/>
    <lineage>
        <taxon>Bacteria</taxon>
        <taxon>Bacillati</taxon>
        <taxon>Actinomycetota</taxon>
        <taxon>Actinomycetes</taxon>
        <taxon>Propionibacteriales</taxon>
        <taxon>Nocardioidaceae</taxon>
        <taxon>Nocardioides</taxon>
    </lineage>
</organism>
<dbReference type="PROSITE" id="PS01054">
    <property type="entry name" value="TRANSALDOLASE_1"/>
    <property type="match status" value="1"/>
</dbReference>
<feature type="active site" description="Schiff-base intermediate with substrate" evidence="11">
    <location>
        <position position="140"/>
    </location>
</feature>
<evidence type="ECO:0000313" key="13">
    <source>
        <dbReference type="Proteomes" id="UP000515947"/>
    </source>
</evidence>
<evidence type="ECO:0000313" key="12">
    <source>
        <dbReference type="EMBL" id="QNN52898.1"/>
    </source>
</evidence>
<evidence type="ECO:0000256" key="9">
    <source>
        <dbReference type="ARBA" id="ARBA00023270"/>
    </source>
</evidence>
<dbReference type="GO" id="GO:0005737">
    <property type="term" value="C:cytoplasm"/>
    <property type="evidence" value="ECO:0007669"/>
    <property type="project" value="UniProtKB-SubCell"/>
</dbReference>
<dbReference type="InterPro" id="IPR001585">
    <property type="entry name" value="TAL/FSA"/>
</dbReference>
<evidence type="ECO:0000256" key="11">
    <source>
        <dbReference type="HAMAP-Rule" id="MF_00493"/>
    </source>
</evidence>
<evidence type="ECO:0000256" key="1">
    <source>
        <dbReference type="ARBA" id="ARBA00003518"/>
    </source>
</evidence>
<dbReference type="InterPro" id="IPR013785">
    <property type="entry name" value="Aldolase_TIM"/>
</dbReference>
<sequence length="379" mass="40522">MSERLKALADAGVSIWLDDLSRERIETGNLAELVKQSSVVGVTTNPTIFAAALADGERYDQQVAELVADGADVDHTIFKLTTTDVRDACDVLLDAYKASDGVDGRVSIEVPPGLAFDTEGTSAAAKLLWAEVDRPNLLIKIPGTSEGLPAITATVAEGISVNVTLIFGLHRYDQVMDAYLDGLEKARENGHDLSTIHSVASFFVSRVDTEVDKRLDALIEAGGDAATLGSLKGKAAVANARLAYQAFERAFGGERFAALQQAGARPQRPLWASTGVKNPDYSDTLYVSDLVVAGTVNTMPEKTMKAFADHGEVKGDQVTTQYDDARHVMDQLAAAGIDYDDVIATLEKEGVEKFVASWDELVETVKGQMGGAKRQADGQ</sequence>
<dbReference type="KEGG" id="nmes:H9L09_21170"/>
<dbReference type="UniPathway" id="UPA00115">
    <property type="reaction ID" value="UER00414"/>
</dbReference>
<proteinExistence type="inferred from homology"/>
<keyword evidence="13" id="KW-1185">Reference proteome</keyword>
<dbReference type="Gene3D" id="3.20.20.70">
    <property type="entry name" value="Aldolase class I"/>
    <property type="match status" value="1"/>
</dbReference>
<evidence type="ECO:0000256" key="10">
    <source>
        <dbReference type="ARBA" id="ARBA00048810"/>
    </source>
</evidence>